<dbReference type="Proteomes" id="UP000033452">
    <property type="component" value="Unassembled WGS sequence"/>
</dbReference>
<evidence type="ECO:0000313" key="2">
    <source>
        <dbReference type="Proteomes" id="UP000033452"/>
    </source>
</evidence>
<reference evidence="1 2" key="1">
    <citation type="journal article" date="2015" name="BMC Genomics">
        <title>Genome mining reveals unlocked bioactive potential of marine Gram-negative bacteria.</title>
        <authorList>
            <person name="Machado H."/>
            <person name="Sonnenschein E.C."/>
            <person name="Melchiorsen J."/>
            <person name="Gram L."/>
        </authorList>
    </citation>
    <scope>NUCLEOTIDE SEQUENCE [LARGE SCALE GENOMIC DNA]</scope>
    <source>
        <strain evidence="1 2">S2471</strain>
    </source>
</reference>
<dbReference type="PATRIC" id="fig|43658.5.peg.501"/>
<dbReference type="OrthoDB" id="6637089at2"/>
<evidence type="ECO:0000313" key="1">
    <source>
        <dbReference type="EMBL" id="KJZ12651.1"/>
    </source>
</evidence>
<sequence>MQSNDYHWPEYFPENVPCDSAVPAMGVAYRLVNSFPPSSEDFQMYRDENKGFSPSKEYKKFAYGVSFWDSKHAVQKIIDRYPSPEQFGSKLIAEVNFKADLGMMVVDQPSKNHISLWKQVGQCPSKCECKEVT</sequence>
<comment type="caution">
    <text evidence="1">The sequence shown here is derived from an EMBL/GenBank/DDBJ whole genome shotgun (WGS) entry which is preliminary data.</text>
</comment>
<dbReference type="EMBL" id="JXYA01000004">
    <property type="protein sequence ID" value="KJZ12651.1"/>
    <property type="molecule type" value="Genomic_DNA"/>
</dbReference>
<accession>A0A0F4QY83</accession>
<dbReference type="AlphaFoldDB" id="A0A0F4QY83"/>
<dbReference type="RefSeq" id="WP_046003382.1">
    <property type="nucleotide sequence ID" value="NZ_JXYA01000004.1"/>
</dbReference>
<protein>
    <submittedName>
        <fullName evidence="1">Uncharacterized protein</fullName>
    </submittedName>
</protein>
<keyword evidence="2" id="KW-1185">Reference proteome</keyword>
<proteinExistence type="predicted"/>
<name>A0A0F4QY83_9GAMM</name>
<gene>
    <name evidence="1" type="ORF">TW77_02395</name>
</gene>
<organism evidence="1 2">
    <name type="scientific">Pseudoalteromonas rubra</name>
    <dbReference type="NCBI Taxonomy" id="43658"/>
    <lineage>
        <taxon>Bacteria</taxon>
        <taxon>Pseudomonadati</taxon>
        <taxon>Pseudomonadota</taxon>
        <taxon>Gammaproteobacteria</taxon>
        <taxon>Alteromonadales</taxon>
        <taxon>Pseudoalteromonadaceae</taxon>
        <taxon>Pseudoalteromonas</taxon>
    </lineage>
</organism>